<keyword evidence="5 6" id="KW-0732">Signal</keyword>
<evidence type="ECO:0000256" key="3">
    <source>
        <dbReference type="ARBA" id="ARBA00022471"/>
    </source>
</evidence>
<comment type="subcellular location">
    <subcellularLocation>
        <location evidence="1 6">Secreted</location>
    </subcellularLocation>
</comment>
<dbReference type="Pfam" id="PF05938">
    <property type="entry name" value="Self-incomp_S1"/>
    <property type="match status" value="1"/>
</dbReference>
<feature type="chain" id="PRO_5025074146" description="S-protein homolog" evidence="6">
    <location>
        <begin position="28"/>
        <end position="158"/>
    </location>
</feature>
<name>A0A1R3G5V7_9ROSI</name>
<evidence type="ECO:0000256" key="6">
    <source>
        <dbReference type="RuleBase" id="RU367044"/>
    </source>
</evidence>
<evidence type="ECO:0000256" key="5">
    <source>
        <dbReference type="ARBA" id="ARBA00022729"/>
    </source>
</evidence>
<dbReference type="AlphaFoldDB" id="A0A1R3G5V7"/>
<evidence type="ECO:0000313" key="8">
    <source>
        <dbReference type="Proteomes" id="UP000187203"/>
    </source>
</evidence>
<dbReference type="GO" id="GO:0005576">
    <property type="term" value="C:extracellular region"/>
    <property type="evidence" value="ECO:0007669"/>
    <property type="project" value="UniProtKB-SubCell"/>
</dbReference>
<evidence type="ECO:0000256" key="1">
    <source>
        <dbReference type="ARBA" id="ARBA00004613"/>
    </source>
</evidence>
<dbReference type="InterPro" id="IPR010264">
    <property type="entry name" value="Self-incomp_S1"/>
</dbReference>
<evidence type="ECO:0000313" key="7">
    <source>
        <dbReference type="EMBL" id="OMO53469.1"/>
    </source>
</evidence>
<sequence>MMLLKGSIHVTTIFLALVSSFVSTTTATSPSTAAAAAPAPGLGLALHRWYIHIFNNMSQGEVLTTHCKSKDDDLGIRKIFPRNEWNWTFKENFFQTTLFWCYLAKDKVHHAAFEVFSENEELQNSCDYKHCRWEAREDGFYLFNIPKNQAELRYKWQP</sequence>
<accession>A0A1R3G5V7</accession>
<keyword evidence="8" id="KW-1185">Reference proteome</keyword>
<keyword evidence="3 6" id="KW-0713">Self-incompatibility</keyword>
<protein>
    <recommendedName>
        <fullName evidence="6">S-protein homolog</fullName>
    </recommendedName>
</protein>
<dbReference type="PANTHER" id="PTHR31232:SF156">
    <property type="entry name" value="PLANT SELF-INCOMPATIBILITY PROTEIN S1 FAMILY-RELATED"/>
    <property type="match status" value="1"/>
</dbReference>
<keyword evidence="4 6" id="KW-0964">Secreted</keyword>
<gene>
    <name evidence="7" type="ORF">COLO4_36728</name>
</gene>
<dbReference type="Proteomes" id="UP000187203">
    <property type="component" value="Unassembled WGS sequence"/>
</dbReference>
<dbReference type="EMBL" id="AWUE01023521">
    <property type="protein sequence ID" value="OMO53469.1"/>
    <property type="molecule type" value="Genomic_DNA"/>
</dbReference>
<organism evidence="7 8">
    <name type="scientific">Corchorus olitorius</name>
    <dbReference type="NCBI Taxonomy" id="93759"/>
    <lineage>
        <taxon>Eukaryota</taxon>
        <taxon>Viridiplantae</taxon>
        <taxon>Streptophyta</taxon>
        <taxon>Embryophyta</taxon>
        <taxon>Tracheophyta</taxon>
        <taxon>Spermatophyta</taxon>
        <taxon>Magnoliopsida</taxon>
        <taxon>eudicotyledons</taxon>
        <taxon>Gunneridae</taxon>
        <taxon>Pentapetalae</taxon>
        <taxon>rosids</taxon>
        <taxon>malvids</taxon>
        <taxon>Malvales</taxon>
        <taxon>Malvaceae</taxon>
        <taxon>Grewioideae</taxon>
        <taxon>Apeibeae</taxon>
        <taxon>Corchorus</taxon>
    </lineage>
</organism>
<dbReference type="PANTHER" id="PTHR31232">
    <property type="match status" value="1"/>
</dbReference>
<dbReference type="OrthoDB" id="1727555at2759"/>
<comment type="similarity">
    <text evidence="2 6">Belongs to the plant self-incompatibility (S1) protein family.</text>
</comment>
<feature type="signal peptide" evidence="6">
    <location>
        <begin position="1"/>
        <end position="27"/>
    </location>
</feature>
<comment type="caution">
    <text evidence="7">The sequence shown here is derived from an EMBL/GenBank/DDBJ whole genome shotgun (WGS) entry which is preliminary data.</text>
</comment>
<dbReference type="GO" id="GO:0060320">
    <property type="term" value="P:rejection of self pollen"/>
    <property type="evidence" value="ECO:0007669"/>
    <property type="project" value="UniProtKB-KW"/>
</dbReference>
<proteinExistence type="inferred from homology"/>
<evidence type="ECO:0000256" key="2">
    <source>
        <dbReference type="ARBA" id="ARBA00005581"/>
    </source>
</evidence>
<evidence type="ECO:0000256" key="4">
    <source>
        <dbReference type="ARBA" id="ARBA00022525"/>
    </source>
</evidence>
<reference evidence="8" key="1">
    <citation type="submission" date="2013-09" db="EMBL/GenBank/DDBJ databases">
        <title>Corchorus olitorius genome sequencing.</title>
        <authorList>
            <person name="Alam M."/>
            <person name="Haque M.S."/>
            <person name="Islam M.S."/>
            <person name="Emdad E.M."/>
            <person name="Islam M.M."/>
            <person name="Ahmed B."/>
            <person name="Halim A."/>
            <person name="Hossen Q.M.M."/>
            <person name="Hossain M.Z."/>
            <person name="Ahmed R."/>
            <person name="Khan M.M."/>
            <person name="Islam R."/>
            <person name="Rashid M.M."/>
            <person name="Khan S.A."/>
            <person name="Rahman M.S."/>
            <person name="Alam M."/>
            <person name="Yahiya A.S."/>
            <person name="Khan M.S."/>
            <person name="Azam M.S."/>
            <person name="Haque T."/>
            <person name="Lashkar M.Z.H."/>
            <person name="Akhand A.I."/>
            <person name="Morshed G."/>
            <person name="Roy S."/>
            <person name="Uddin K.S."/>
            <person name="Rabeya T."/>
            <person name="Hossain A.S."/>
            <person name="Chowdhury A."/>
            <person name="Snigdha A.R."/>
            <person name="Mortoza M.S."/>
            <person name="Matin S.A."/>
            <person name="Hoque S.M.E."/>
            <person name="Islam M.K."/>
            <person name="Roy D.K."/>
            <person name="Haider R."/>
            <person name="Moosa M.M."/>
            <person name="Elias S.M."/>
            <person name="Hasan A.M."/>
            <person name="Jahan S."/>
            <person name="Shafiuddin M."/>
            <person name="Mahmood N."/>
            <person name="Shommy N.S."/>
        </authorList>
    </citation>
    <scope>NUCLEOTIDE SEQUENCE [LARGE SCALE GENOMIC DNA]</scope>
    <source>
        <strain evidence="8">cv. O-4</strain>
    </source>
</reference>